<name>A0A1I3E6W5_SELRU</name>
<feature type="compositionally biased region" description="Polar residues" evidence="2">
    <location>
        <begin position="349"/>
        <end position="368"/>
    </location>
</feature>
<dbReference type="Pfam" id="PF20148">
    <property type="entry name" value="DUF6531"/>
    <property type="match status" value="1"/>
</dbReference>
<feature type="domain" description="Teneurin-like YD-shell" evidence="4">
    <location>
        <begin position="872"/>
        <end position="1030"/>
    </location>
</feature>
<feature type="compositionally biased region" description="Basic and acidic residues" evidence="2">
    <location>
        <begin position="2304"/>
        <end position="2313"/>
    </location>
</feature>
<dbReference type="SUPFAM" id="SSF69279">
    <property type="entry name" value="Phage tail proteins"/>
    <property type="match status" value="1"/>
</dbReference>
<reference evidence="5 6" key="1">
    <citation type="submission" date="2016-10" db="EMBL/GenBank/DDBJ databases">
        <authorList>
            <person name="de Groot N.N."/>
        </authorList>
    </citation>
    <scope>NUCLEOTIDE SEQUENCE [LARGE SCALE GENOMIC DNA]</scope>
    <source>
        <strain evidence="5 6">Z108</strain>
    </source>
</reference>
<dbReference type="InterPro" id="IPR045351">
    <property type="entry name" value="DUF6531"/>
</dbReference>
<dbReference type="InterPro" id="IPR050708">
    <property type="entry name" value="T6SS_VgrG/RHS"/>
</dbReference>
<feature type="region of interest" description="Disordered" evidence="2">
    <location>
        <begin position="2304"/>
        <end position="2332"/>
    </location>
</feature>
<gene>
    <name evidence="5" type="ORF">SAMN04487861_10938</name>
</gene>
<dbReference type="RefSeq" id="WP_082336198.1">
    <property type="nucleotide sequence ID" value="NZ_FOQK01000009.1"/>
</dbReference>
<dbReference type="Gene3D" id="2.180.10.10">
    <property type="entry name" value="RHS repeat-associated core"/>
    <property type="match status" value="5"/>
</dbReference>
<protein>
    <submittedName>
        <fullName evidence="5">RHS repeat-associated core domain-containing protein</fullName>
    </submittedName>
</protein>
<keyword evidence="1" id="KW-0677">Repeat</keyword>
<feature type="domain" description="Teneurin-like YD-shell" evidence="4">
    <location>
        <begin position="1725"/>
        <end position="1910"/>
    </location>
</feature>
<dbReference type="InterPro" id="IPR056823">
    <property type="entry name" value="TEN-like_YD-shell"/>
</dbReference>
<dbReference type="InterPro" id="IPR022385">
    <property type="entry name" value="Rhs_assc_core"/>
</dbReference>
<proteinExistence type="predicted"/>
<evidence type="ECO:0000256" key="2">
    <source>
        <dbReference type="SAM" id="MobiDB-lite"/>
    </source>
</evidence>
<evidence type="ECO:0000259" key="3">
    <source>
        <dbReference type="Pfam" id="PF20148"/>
    </source>
</evidence>
<dbReference type="Pfam" id="PF25023">
    <property type="entry name" value="TEN_YD-shell"/>
    <property type="match status" value="4"/>
</dbReference>
<dbReference type="OrthoDB" id="513777at2"/>
<evidence type="ECO:0000313" key="6">
    <source>
        <dbReference type="Proteomes" id="UP000183639"/>
    </source>
</evidence>
<dbReference type="NCBIfam" id="TIGR03696">
    <property type="entry name" value="Rhs_assc_core"/>
    <property type="match status" value="1"/>
</dbReference>
<dbReference type="PANTHER" id="PTHR32305:SF15">
    <property type="entry name" value="PROTEIN RHSA-RELATED"/>
    <property type="match status" value="1"/>
</dbReference>
<organism evidence="5 6">
    <name type="scientific">Selenomonas ruminantium</name>
    <dbReference type="NCBI Taxonomy" id="971"/>
    <lineage>
        <taxon>Bacteria</taxon>
        <taxon>Bacillati</taxon>
        <taxon>Bacillota</taxon>
        <taxon>Negativicutes</taxon>
        <taxon>Selenomonadales</taxon>
        <taxon>Selenomonadaceae</taxon>
        <taxon>Selenomonas</taxon>
    </lineage>
</organism>
<evidence type="ECO:0000313" key="5">
    <source>
        <dbReference type="EMBL" id="SFH94737.1"/>
    </source>
</evidence>
<accession>A0A1I3E6W5</accession>
<dbReference type="Proteomes" id="UP000183639">
    <property type="component" value="Unassembled WGS sequence"/>
</dbReference>
<dbReference type="SUPFAM" id="SSF69304">
    <property type="entry name" value="Tricorn protease N-terminal domain"/>
    <property type="match status" value="1"/>
</dbReference>
<feature type="domain" description="DUF6531" evidence="3">
    <location>
        <begin position="762"/>
        <end position="836"/>
    </location>
</feature>
<feature type="domain" description="Teneurin-like YD-shell" evidence="4">
    <location>
        <begin position="1918"/>
        <end position="2209"/>
    </location>
</feature>
<sequence>MEQTPLGWVRLSGISYRRIEELEICEQAGQHGKCRLLLCMDEAFGNQDVLRLEQQAVTVTAGEAVLFHGVIVSCQLTSQAGENRLLLVLYTSSYLLDIGKKSRTFQSESKTLGSIAGNIAAPYKADVQVQADETVSRLVYQEEQTDWEFLCRLAESTGRYTFADAKSCGIRISLGYIPFRQRELSIEDHVLGKQVLLGKCSSVKHNIDDFTAPCYYTVTTIDSPDLTLGAGYGIKNGPRDQIVMRSHIEALAGMLVNHLEVVNKEGCRVTADEQQRDAQRGRYLGGRILAVDGTNVKVHFDVDAEQAEEEACWIPYENVVNNYMYSMPDVGDKVFVYFEENGKKMAQGSHRSSTEGNSDYDTPENRSLTSTNNLLQFQPGSVILQAGRQGVNTSEIDMSDAAGISIHSTQDISFWADRDITVQAAQSKTPEQHGQPAADYEQGMADYTAHGGDNIPVDMGSDAEIGADVDALKASSAAAEPVVASGQAQACDAATGTTHAAAEPSPEAADTPAAGIIQATGKDAVAMQVGASSIVIAKDGVIEINTPVFEQSGYIKGAHEIAADHMDAEQANQVALDVGKELLWAGASMIPVVGNLMSVYDAYQDIKKGDWAMAALDAFCAIPGPGNMAKGLKAGAKGLKAAEKFGKVGKAAVKVGEGLVKAAEVMNKVDDAVKGILKSVEHVMKGAEGIVVDTGKLMERAADDVLKSVKDAVKSMPGAGKLRGALEGGKVAKAAKSAWNGVKKGAGKVWNGTKAIAKKVGGDPVDLVTGSFVLEMTDMVLKDLGEDFVLTRCYESLYENKGQHLGSRWLINVGMCLSRSDEHITVLMPDLHLEKFRCQADGSWQNQRGGSEALQLTETEAGYQLAVPAKRKRYTFDEKGRLMSMQTNQQAPVTISYRGDFIDHITLACGQEVQFTYAQDKIHTIKDPLGRVLRYEYAGDLLTKVSYSEWGSFVYTYDDAGRILTVTDLNGKTYVKNTYDRDGRVTRQAMITGGEYVYFYDPQNRQNTYTEVHTGQRLTIHYNRQQLVEAIDYPDGTTEAFGYDAWENQIYQKDRLGRETRRAYNAQGQLLKEERPDGLITTYTYGEQGECLHIKDNLGGEICCRYTKQGWLEEKRTKQSAGSWQVESYTYDYRGRMGSKKINGQETIYEYQDSLPVPYVMVTPCGDEFRYEYDAVNRLMAIQSKFGERSFGYDIFDHIVADIDALGNSYEAVYDLMGNLCREYSPNENARKDSRCWRYAYDGMDNPIRTESPLGIVYIKEYDGESRLTKEIHPESWDEETKTGAGTTYDYDADGRKIRTHYPDGGVERLFYDAAGNLIKKVTPNHYDAQTDDGAGITYTYDAGNNRTSVTDADGNRIEVSRYDAKGRCIYQQDAGQLAASREGMVYATTYRYDLAGNKLEERKAVAEKDGAIQYSLRRWLYDANNNITEEKTWLTPQSETSASGLTRTIRKEYDAQNRLVRVTDNLGAEVKYTYNSIGKRTEEKRKINGEETQYIKYAYDAAGRLLERAEKRNPKRNRKWWAITSYAYDADGNITEIQLPDGSKIQRAYDAMDRLTTETVVDNASGQQNTTRFAYDKAGNIIRITDDCGRDESFAYNLMNQRTEEISSEGRTQKIVYDKEGNITERQLPQDMSYRYQYDSAGRLTAVIGTDGKLLETVAYDRAGRRIKVETAGGSGAAYEYTAAGWQTRIATNGGASQVYHYDAQGNVTGIVDGNGNETSYVLDSWGRITEIRKADGSKENYAYDFAGNIIEAVDGNGNKRTYAYDDNKKYTADGKLIKFQDRNGITNEYQWNVYGSLVERKAGDLRNSYEYAPNGQLIAAIAGGMDYRYTYDRDGLLLNKKASGKTLLAYTYDELGRKISQTDITGRQVSYRFDKSNHLVDICNEVDQSIVKFIRDADGAIQKITHANGMWQDIAYDADKNITSLTVATPDKIIAQNTYRYDGNGQRIEKNELAGKTLYTYDSLNRLQQAEYPTYTERFSYDQAGNRLTRTAKDIEEQYVYDVNNRLTRRTVNGQEENYRYDNAGNLLSDGNNTYEYDAFRRTSKVTTKTGLTQINHYDAEGLRHEMEENGKLVQFIFNENKEVITEQEGENITRLIRTSDLWAMEANPEKTWYHYASDEQGSTIFLTDAEGKVKNRYTYDAFGNTIEAEEQIPNRYQYTGQQLDPITQQYYLRARFYNPAIARFTQEDEYHGDGLNLYAYCANNPVDYYDPSGYLKKWLDDKTLQHVADEIHEAIGPDVRAKRSRTTTVTQGKDLNGKVIHTVTSSSPSGLTGKQKNKARELLGDDVKLPKVEPGNKVLHEHHGEQRGIRGTEGQLERVQASSSGAKHGGAACKECAEAQMKNGVRNATGIQEKFGGEGRRFPKCGG</sequence>
<dbReference type="InterPro" id="IPR031325">
    <property type="entry name" value="RHS_repeat"/>
</dbReference>
<dbReference type="NCBIfam" id="TIGR01643">
    <property type="entry name" value="YD_repeat_2x"/>
    <property type="match status" value="6"/>
</dbReference>
<evidence type="ECO:0000256" key="1">
    <source>
        <dbReference type="ARBA" id="ARBA00022737"/>
    </source>
</evidence>
<evidence type="ECO:0000259" key="4">
    <source>
        <dbReference type="Pfam" id="PF25023"/>
    </source>
</evidence>
<dbReference type="Pfam" id="PF05593">
    <property type="entry name" value="RHS_repeat"/>
    <property type="match status" value="3"/>
</dbReference>
<dbReference type="PANTHER" id="PTHR32305">
    <property type="match status" value="1"/>
</dbReference>
<dbReference type="EMBL" id="FOQK01000009">
    <property type="protein sequence ID" value="SFH94737.1"/>
    <property type="molecule type" value="Genomic_DNA"/>
</dbReference>
<feature type="region of interest" description="Disordered" evidence="2">
    <location>
        <begin position="345"/>
        <end position="368"/>
    </location>
</feature>
<feature type="domain" description="Teneurin-like YD-shell" evidence="4">
    <location>
        <begin position="1452"/>
        <end position="1557"/>
    </location>
</feature>
<dbReference type="InterPro" id="IPR006530">
    <property type="entry name" value="YD"/>
</dbReference>